<dbReference type="EMBL" id="MT141973">
    <property type="protein sequence ID" value="QJA72717.1"/>
    <property type="molecule type" value="Genomic_DNA"/>
</dbReference>
<dbReference type="GO" id="GO:0008270">
    <property type="term" value="F:zinc ion binding"/>
    <property type="evidence" value="ECO:0007669"/>
    <property type="project" value="InterPro"/>
</dbReference>
<dbReference type="InterPro" id="IPR016473">
    <property type="entry name" value="dCMP_deaminase"/>
</dbReference>
<evidence type="ECO:0000313" key="3">
    <source>
        <dbReference type="EMBL" id="QJA72717.1"/>
    </source>
</evidence>
<dbReference type="PANTHER" id="PTHR11086:SF18">
    <property type="entry name" value="DEOXYCYTIDYLATE DEAMINASE"/>
    <property type="match status" value="1"/>
</dbReference>
<dbReference type="InterPro" id="IPR002125">
    <property type="entry name" value="CMP_dCMP_dom"/>
</dbReference>
<dbReference type="PROSITE" id="PS51747">
    <property type="entry name" value="CYT_DCMP_DEAMINASES_2"/>
    <property type="match status" value="1"/>
</dbReference>
<name>A0A6M3JVS4_9ZZZZ</name>
<dbReference type="InterPro" id="IPR015517">
    <property type="entry name" value="dCMP_deaminase-rel"/>
</dbReference>
<evidence type="ECO:0000259" key="2">
    <source>
        <dbReference type="PROSITE" id="PS51747"/>
    </source>
</evidence>
<dbReference type="Pfam" id="PF00383">
    <property type="entry name" value="dCMP_cyt_deam_1"/>
    <property type="match status" value="1"/>
</dbReference>
<dbReference type="PIRSF" id="PIRSF006019">
    <property type="entry name" value="dCMP_deaminase"/>
    <property type="match status" value="1"/>
</dbReference>
<proteinExistence type="predicted"/>
<gene>
    <name evidence="3" type="ORF">MM415A02628_0004</name>
    <name evidence="4" type="ORF">MM415B03017_0011</name>
</gene>
<dbReference type="InterPro" id="IPR016193">
    <property type="entry name" value="Cytidine_deaminase-like"/>
</dbReference>
<dbReference type="AlphaFoldDB" id="A0A6M3JVS4"/>
<protein>
    <submittedName>
        <fullName evidence="3">Putative CMP/dCMP deaminase zinc-binding</fullName>
    </submittedName>
</protein>
<sequence>METTYTEQYLIQKQLEKDLYFLRLAREVSKSSKCLSRKIGSVLVKDGCIISTGYNGPAKGVKHCDERKYFFYEKLDNKILAGSFEHQNNYLTVCPRRIFDYKSGQGLHLCQAGHSERNAIIQAARNGIATKDTILYAYCAIPCKDCMIECINAGIKEIVCLKSDKSYDNYSRIIQEESGILLREIDSTLL</sequence>
<accession>A0A6M3JVS4</accession>
<evidence type="ECO:0000313" key="4">
    <source>
        <dbReference type="EMBL" id="QJA87340.1"/>
    </source>
</evidence>
<evidence type="ECO:0000256" key="1">
    <source>
        <dbReference type="ARBA" id="ARBA00022801"/>
    </source>
</evidence>
<dbReference type="EMBL" id="MT142698">
    <property type="protein sequence ID" value="QJA87340.1"/>
    <property type="molecule type" value="Genomic_DNA"/>
</dbReference>
<reference evidence="3" key="1">
    <citation type="submission" date="2020-03" db="EMBL/GenBank/DDBJ databases">
        <title>The deep terrestrial virosphere.</title>
        <authorList>
            <person name="Holmfeldt K."/>
            <person name="Nilsson E."/>
            <person name="Simone D."/>
            <person name="Lopez-Fernandez M."/>
            <person name="Wu X."/>
            <person name="de Brujin I."/>
            <person name="Lundin D."/>
            <person name="Andersson A."/>
            <person name="Bertilsson S."/>
            <person name="Dopson M."/>
        </authorList>
    </citation>
    <scope>NUCLEOTIDE SEQUENCE</scope>
    <source>
        <strain evidence="3">MM415A02628</strain>
        <strain evidence="4">MM415B03017</strain>
    </source>
</reference>
<keyword evidence="1" id="KW-0378">Hydrolase</keyword>
<organism evidence="3">
    <name type="scientific">viral metagenome</name>
    <dbReference type="NCBI Taxonomy" id="1070528"/>
    <lineage>
        <taxon>unclassified sequences</taxon>
        <taxon>metagenomes</taxon>
        <taxon>organismal metagenomes</taxon>
    </lineage>
</organism>
<feature type="domain" description="CMP/dCMP-type deaminase" evidence="2">
    <location>
        <begin position="16"/>
        <end position="181"/>
    </location>
</feature>
<dbReference type="SUPFAM" id="SSF53927">
    <property type="entry name" value="Cytidine deaminase-like"/>
    <property type="match status" value="1"/>
</dbReference>
<dbReference type="PANTHER" id="PTHR11086">
    <property type="entry name" value="DEOXYCYTIDYLATE DEAMINASE-RELATED"/>
    <property type="match status" value="1"/>
</dbReference>
<dbReference type="GO" id="GO:0006220">
    <property type="term" value="P:pyrimidine nucleotide metabolic process"/>
    <property type="evidence" value="ECO:0007669"/>
    <property type="project" value="InterPro"/>
</dbReference>
<dbReference type="GO" id="GO:0005737">
    <property type="term" value="C:cytoplasm"/>
    <property type="evidence" value="ECO:0007669"/>
    <property type="project" value="TreeGrafter"/>
</dbReference>
<dbReference type="Gene3D" id="3.40.140.10">
    <property type="entry name" value="Cytidine Deaminase, domain 2"/>
    <property type="match status" value="1"/>
</dbReference>
<dbReference type="GO" id="GO:0004132">
    <property type="term" value="F:dCMP deaminase activity"/>
    <property type="evidence" value="ECO:0007669"/>
    <property type="project" value="InterPro"/>
</dbReference>